<comment type="caution">
    <text evidence="1">The sequence shown here is derived from an EMBL/GenBank/DDBJ whole genome shotgun (WGS) entry which is preliminary data.</text>
</comment>
<dbReference type="RefSeq" id="WP_216456279.1">
    <property type="nucleotide sequence ID" value="NZ_JAHLQL010000001.1"/>
</dbReference>
<dbReference type="EMBL" id="JAHLQL010000001">
    <property type="protein sequence ID" value="MBU5591269.1"/>
    <property type="molecule type" value="Genomic_DNA"/>
</dbReference>
<name>A0ABS6EYG1_9CLOT</name>
<gene>
    <name evidence="1" type="ORF">KQI89_05795</name>
</gene>
<dbReference type="Proteomes" id="UP000736583">
    <property type="component" value="Unassembled WGS sequence"/>
</dbReference>
<keyword evidence="2" id="KW-1185">Reference proteome</keyword>
<organism evidence="1 2">
    <name type="scientific">Clostridium simiarum</name>
    <dbReference type="NCBI Taxonomy" id="2841506"/>
    <lineage>
        <taxon>Bacteria</taxon>
        <taxon>Bacillati</taxon>
        <taxon>Bacillota</taxon>
        <taxon>Clostridia</taxon>
        <taxon>Eubacteriales</taxon>
        <taxon>Clostridiaceae</taxon>
        <taxon>Clostridium</taxon>
    </lineage>
</organism>
<evidence type="ECO:0000313" key="2">
    <source>
        <dbReference type="Proteomes" id="UP000736583"/>
    </source>
</evidence>
<protein>
    <submittedName>
        <fullName evidence="1">Uncharacterized protein</fullName>
    </submittedName>
</protein>
<sequence length="78" mass="9035">MTKDLIFGLDKALGKLHKLSSEFSPVNNNRNDWEETECWIDDVLSTFPDETAVKSELSILKAYFLKLPTTKKLWTYPL</sequence>
<proteinExistence type="predicted"/>
<evidence type="ECO:0000313" key="1">
    <source>
        <dbReference type="EMBL" id="MBU5591269.1"/>
    </source>
</evidence>
<reference evidence="1 2" key="1">
    <citation type="submission" date="2021-06" db="EMBL/GenBank/DDBJ databases">
        <authorList>
            <person name="Sun Q."/>
            <person name="Li D."/>
        </authorList>
    </citation>
    <scope>NUCLEOTIDE SEQUENCE [LARGE SCALE GENOMIC DNA]</scope>
    <source>
        <strain evidence="1 2">MSJ-4</strain>
    </source>
</reference>
<accession>A0ABS6EYG1</accession>